<evidence type="ECO:0000313" key="1">
    <source>
        <dbReference type="EMBL" id="MEC3863155.1"/>
    </source>
</evidence>
<evidence type="ECO:0000313" key="2">
    <source>
        <dbReference type="Proteomes" id="UP001348149"/>
    </source>
</evidence>
<dbReference type="Proteomes" id="UP001348149">
    <property type="component" value="Unassembled WGS sequence"/>
</dbReference>
<evidence type="ECO:0008006" key="3">
    <source>
        <dbReference type="Google" id="ProtNLM"/>
    </source>
</evidence>
<dbReference type="RefSeq" id="WP_326299224.1">
    <property type="nucleotide sequence ID" value="NZ_JAYLLH010000039.1"/>
</dbReference>
<dbReference type="Gene3D" id="3.90.70.10">
    <property type="entry name" value="Cysteine proteinases"/>
    <property type="match status" value="1"/>
</dbReference>
<proteinExistence type="predicted"/>
<keyword evidence="2" id="KW-1185">Reference proteome</keyword>
<organism evidence="1 2">
    <name type="scientific">Mesobacterium hydrothermale</name>
    <dbReference type="NCBI Taxonomy" id="3111907"/>
    <lineage>
        <taxon>Bacteria</taxon>
        <taxon>Pseudomonadati</taxon>
        <taxon>Pseudomonadota</taxon>
        <taxon>Alphaproteobacteria</taxon>
        <taxon>Rhodobacterales</taxon>
        <taxon>Roseobacteraceae</taxon>
        <taxon>Mesobacterium</taxon>
    </lineage>
</organism>
<dbReference type="InterPro" id="IPR038765">
    <property type="entry name" value="Papain-like_cys_pep_sf"/>
</dbReference>
<protein>
    <recommendedName>
        <fullName evidence="3">Peptidase C1A papain C-terminal domain-containing protein</fullName>
    </recommendedName>
</protein>
<dbReference type="SUPFAM" id="SSF54001">
    <property type="entry name" value="Cysteine proteinases"/>
    <property type="match status" value="1"/>
</dbReference>
<sequence length="348" mass="37027">MSNRTLSTGAAVPGNWTSALGVALGQRAERADFVGRRGERVFVKAIERQLSEALSPELTGWPVRDQGRRATCTAFAVTAMAELWQATHGGKPVVPDFSEEFLYYKSREDSFAGAGIHLDDAEVDALTQAGATFLKQAQNALERDGICLETAAPYDRRAMVNARVKPGQGAVADALGRKPRSALVHNIVDSENGEVIGTLRAWRTPLAERTVSDILIDALGHDSAVAAAFAVLNGPGRGAWLGTTPFLTGQVSYPHDEEVVGLQPIGGHAVCIVGFIPDTGATPAQPANPGWFVFRNSLGRHRFARDAGKVPTPTAAPLQGYGVISAADVDRYCWEYLFHAPGADSVPG</sequence>
<dbReference type="EMBL" id="JAYLLH010000039">
    <property type="protein sequence ID" value="MEC3863155.1"/>
    <property type="molecule type" value="Genomic_DNA"/>
</dbReference>
<accession>A0ABU6HMT6</accession>
<reference evidence="1 2" key="1">
    <citation type="submission" date="2024-01" db="EMBL/GenBank/DDBJ databases">
        <title>Mesobacterium rodlantinim sp. nov., isolated from shallow sea hydrothermal systems off Kueishantao Island.</title>
        <authorList>
            <person name="Su Z."/>
            <person name="Tang K."/>
        </authorList>
    </citation>
    <scope>NUCLEOTIDE SEQUENCE [LARGE SCALE GENOMIC DNA]</scope>
    <source>
        <strain evidence="1 2">TK19101</strain>
    </source>
</reference>
<gene>
    <name evidence="1" type="ORF">VK792_17820</name>
</gene>
<name>A0ABU6HMT6_9RHOB</name>
<comment type="caution">
    <text evidence="1">The sequence shown here is derived from an EMBL/GenBank/DDBJ whole genome shotgun (WGS) entry which is preliminary data.</text>
</comment>